<dbReference type="Proteomes" id="UP000004994">
    <property type="component" value="Chromosome 9"/>
</dbReference>
<dbReference type="PaxDb" id="4081-Solyc09g059800.1.1"/>
<dbReference type="InParanoid" id="A0A3Q7IYS3"/>
<proteinExistence type="predicted"/>
<dbReference type="Gramene" id="Solyc09g059800.1.1">
    <property type="protein sequence ID" value="Solyc09g059800.1.1.1"/>
    <property type="gene ID" value="Solyc09g059800.1"/>
</dbReference>
<protein>
    <submittedName>
        <fullName evidence="1">Uncharacterized protein</fullName>
    </submittedName>
</protein>
<dbReference type="EnsemblPlants" id="Solyc09g059800.1.1">
    <property type="protein sequence ID" value="Solyc09g059800.1.1.1"/>
    <property type="gene ID" value="Solyc09g059800.1"/>
</dbReference>
<organism evidence="1">
    <name type="scientific">Solanum lycopersicum</name>
    <name type="common">Tomato</name>
    <name type="synonym">Lycopersicon esculentum</name>
    <dbReference type="NCBI Taxonomy" id="4081"/>
    <lineage>
        <taxon>Eukaryota</taxon>
        <taxon>Viridiplantae</taxon>
        <taxon>Streptophyta</taxon>
        <taxon>Embryophyta</taxon>
        <taxon>Tracheophyta</taxon>
        <taxon>Spermatophyta</taxon>
        <taxon>Magnoliopsida</taxon>
        <taxon>eudicotyledons</taxon>
        <taxon>Gunneridae</taxon>
        <taxon>Pentapetalae</taxon>
        <taxon>asterids</taxon>
        <taxon>lamiids</taxon>
        <taxon>Solanales</taxon>
        <taxon>Solanaceae</taxon>
        <taxon>Solanoideae</taxon>
        <taxon>Solaneae</taxon>
        <taxon>Solanum</taxon>
        <taxon>Solanum subgen. Lycopersicon</taxon>
    </lineage>
</organism>
<reference evidence="1" key="1">
    <citation type="journal article" date="2012" name="Nature">
        <title>The tomato genome sequence provides insights into fleshy fruit evolution.</title>
        <authorList>
            <consortium name="Tomato Genome Consortium"/>
        </authorList>
    </citation>
    <scope>NUCLEOTIDE SEQUENCE [LARGE SCALE GENOMIC DNA]</scope>
    <source>
        <strain evidence="1">cv. Heinz 1706</strain>
    </source>
</reference>
<sequence length="64" mass="7504">MTLDFEKESTKYCTFKTGSRQESAHAQEKKRRINNSTRMIVKLNTRQSINTLEILLKKKSNSKL</sequence>
<keyword evidence="2" id="KW-1185">Reference proteome</keyword>
<name>A0A3Q7IYS3_SOLLC</name>
<dbReference type="AlphaFoldDB" id="A0A3Q7IYS3"/>
<evidence type="ECO:0000313" key="1">
    <source>
        <dbReference type="EnsemblPlants" id="Solyc09g059800.1.1.1"/>
    </source>
</evidence>
<evidence type="ECO:0000313" key="2">
    <source>
        <dbReference type="Proteomes" id="UP000004994"/>
    </source>
</evidence>
<accession>A0A3Q7IYS3</accession>
<reference evidence="1" key="2">
    <citation type="submission" date="2019-01" db="UniProtKB">
        <authorList>
            <consortium name="EnsemblPlants"/>
        </authorList>
    </citation>
    <scope>IDENTIFICATION</scope>
    <source>
        <strain evidence="1">cv. Heinz 1706</strain>
    </source>
</reference>